<feature type="domain" description="HTH tetR-type" evidence="6">
    <location>
        <begin position="26"/>
        <end position="86"/>
    </location>
</feature>
<dbReference type="InterPro" id="IPR039536">
    <property type="entry name" value="TetR_C_Proteobacteria"/>
</dbReference>
<evidence type="ECO:0000256" key="4">
    <source>
        <dbReference type="PROSITE-ProRule" id="PRU00335"/>
    </source>
</evidence>
<name>A0A0R0CXB0_9GAMM</name>
<dbReference type="SUPFAM" id="SSF46689">
    <property type="entry name" value="Homeodomain-like"/>
    <property type="match status" value="1"/>
</dbReference>
<gene>
    <name evidence="7" type="ORF">ABB28_07495</name>
</gene>
<dbReference type="Pfam" id="PF00440">
    <property type="entry name" value="TetR_N"/>
    <property type="match status" value="1"/>
</dbReference>
<sequence>MMCPFSRKNAPKPASKAAGPGRPKDLGKRAAILEAAKALFVEQGYTGVSMDAIAAQAGVSKLTVYSHFGDKESLFTEAVKSKCVEMLPDTLFVADAEGPLRDQLLGIGEAFFELVTSDAAVSVQRVMMAPETDDRLREMFWQAGPKRTTEALAEFLRARAARGELDIQDFPTAALQLMTLVKGELHTHMMCGLQPPLAAGDAGRHVAASVDFFLRAYVPRPAQAGPRGG</sequence>
<reference evidence="7 8" key="1">
    <citation type="submission" date="2015-05" db="EMBL/GenBank/DDBJ databases">
        <title>Genome sequencing and analysis of members of genus Stenotrophomonas.</title>
        <authorList>
            <person name="Patil P.P."/>
            <person name="Midha S."/>
            <person name="Patil P.B."/>
        </authorList>
    </citation>
    <scope>NUCLEOTIDE SEQUENCE [LARGE SCALE GENOMIC DNA]</scope>
    <source>
        <strain evidence="7 8">DSM 21508</strain>
    </source>
</reference>
<evidence type="ECO:0000259" key="6">
    <source>
        <dbReference type="PROSITE" id="PS50977"/>
    </source>
</evidence>
<dbReference type="InterPro" id="IPR001647">
    <property type="entry name" value="HTH_TetR"/>
</dbReference>
<comment type="caution">
    <text evidence="7">The sequence shown here is derived from an EMBL/GenBank/DDBJ whole genome shotgun (WGS) entry which is preliminary data.</text>
</comment>
<dbReference type="RefSeq" id="WP_057508031.1">
    <property type="nucleotide sequence ID" value="NZ_DAMBRS010000008.1"/>
</dbReference>
<keyword evidence="2 4" id="KW-0238">DNA-binding</keyword>
<dbReference type="PANTHER" id="PTHR30055:SF146">
    <property type="entry name" value="HTH-TYPE TRANSCRIPTIONAL DUAL REGULATOR CECR"/>
    <property type="match status" value="1"/>
</dbReference>
<keyword evidence="3" id="KW-0804">Transcription</keyword>
<keyword evidence="8" id="KW-1185">Reference proteome</keyword>
<keyword evidence="1" id="KW-0805">Transcription regulation</keyword>
<dbReference type="PANTHER" id="PTHR30055">
    <property type="entry name" value="HTH-TYPE TRANSCRIPTIONAL REGULATOR RUTR"/>
    <property type="match status" value="1"/>
</dbReference>
<organism evidence="7 8">
    <name type="scientific">Stenotrophomonas chelatiphaga</name>
    <dbReference type="NCBI Taxonomy" id="517011"/>
    <lineage>
        <taxon>Bacteria</taxon>
        <taxon>Pseudomonadati</taxon>
        <taxon>Pseudomonadota</taxon>
        <taxon>Gammaproteobacteria</taxon>
        <taxon>Lysobacterales</taxon>
        <taxon>Lysobacteraceae</taxon>
        <taxon>Stenotrophomonas</taxon>
    </lineage>
</organism>
<dbReference type="PATRIC" id="fig|517011.3.peg.1123"/>
<feature type="DNA-binding region" description="H-T-H motif" evidence="4">
    <location>
        <begin position="49"/>
        <end position="68"/>
    </location>
</feature>
<dbReference type="FunFam" id="1.10.10.60:FF:000141">
    <property type="entry name" value="TetR family transcriptional regulator"/>
    <property type="match status" value="1"/>
</dbReference>
<dbReference type="GO" id="GO:0000976">
    <property type="term" value="F:transcription cis-regulatory region binding"/>
    <property type="evidence" value="ECO:0007669"/>
    <property type="project" value="TreeGrafter"/>
</dbReference>
<dbReference type="SUPFAM" id="SSF48498">
    <property type="entry name" value="Tetracyclin repressor-like, C-terminal domain"/>
    <property type="match status" value="1"/>
</dbReference>
<feature type="compositionally biased region" description="Low complexity" evidence="5">
    <location>
        <begin position="1"/>
        <end position="21"/>
    </location>
</feature>
<dbReference type="InterPro" id="IPR036271">
    <property type="entry name" value="Tet_transcr_reg_TetR-rel_C_sf"/>
</dbReference>
<dbReference type="PROSITE" id="PS50977">
    <property type="entry name" value="HTH_TETR_2"/>
    <property type="match status" value="1"/>
</dbReference>
<dbReference type="Pfam" id="PF14246">
    <property type="entry name" value="TetR_C_7"/>
    <property type="match status" value="1"/>
</dbReference>
<dbReference type="EMBL" id="LDJK01000026">
    <property type="protein sequence ID" value="KRG74396.1"/>
    <property type="molecule type" value="Genomic_DNA"/>
</dbReference>
<accession>A0A0R0CXB0</accession>
<evidence type="ECO:0000313" key="7">
    <source>
        <dbReference type="EMBL" id="KRG74396.1"/>
    </source>
</evidence>
<evidence type="ECO:0000313" key="8">
    <source>
        <dbReference type="Proteomes" id="UP000051386"/>
    </source>
</evidence>
<evidence type="ECO:0000256" key="5">
    <source>
        <dbReference type="SAM" id="MobiDB-lite"/>
    </source>
</evidence>
<dbReference type="Gene3D" id="1.10.10.60">
    <property type="entry name" value="Homeodomain-like"/>
    <property type="match status" value="1"/>
</dbReference>
<dbReference type="AlphaFoldDB" id="A0A0R0CXB0"/>
<dbReference type="Gene3D" id="1.10.357.10">
    <property type="entry name" value="Tetracycline Repressor, domain 2"/>
    <property type="match status" value="1"/>
</dbReference>
<dbReference type="GO" id="GO:0003700">
    <property type="term" value="F:DNA-binding transcription factor activity"/>
    <property type="evidence" value="ECO:0007669"/>
    <property type="project" value="TreeGrafter"/>
</dbReference>
<dbReference type="Proteomes" id="UP000051386">
    <property type="component" value="Unassembled WGS sequence"/>
</dbReference>
<protein>
    <submittedName>
        <fullName evidence="7">TetR family transcriptional regulator</fullName>
    </submittedName>
</protein>
<evidence type="ECO:0000256" key="3">
    <source>
        <dbReference type="ARBA" id="ARBA00023163"/>
    </source>
</evidence>
<dbReference type="InterPro" id="IPR050109">
    <property type="entry name" value="HTH-type_TetR-like_transc_reg"/>
</dbReference>
<proteinExistence type="predicted"/>
<evidence type="ECO:0000256" key="2">
    <source>
        <dbReference type="ARBA" id="ARBA00023125"/>
    </source>
</evidence>
<dbReference type="InterPro" id="IPR009057">
    <property type="entry name" value="Homeodomain-like_sf"/>
</dbReference>
<dbReference type="PRINTS" id="PR00455">
    <property type="entry name" value="HTHTETR"/>
</dbReference>
<feature type="region of interest" description="Disordered" evidence="5">
    <location>
        <begin position="1"/>
        <end position="23"/>
    </location>
</feature>
<evidence type="ECO:0000256" key="1">
    <source>
        <dbReference type="ARBA" id="ARBA00023015"/>
    </source>
</evidence>